<evidence type="ECO:0000313" key="3">
    <source>
        <dbReference type="Proteomes" id="UP000008281"/>
    </source>
</evidence>
<gene>
    <name evidence="2" type="ORF">CRE_27704</name>
</gene>
<feature type="region of interest" description="Disordered" evidence="1">
    <location>
        <begin position="397"/>
        <end position="420"/>
    </location>
</feature>
<keyword evidence="3" id="KW-1185">Reference proteome</keyword>
<dbReference type="EMBL" id="DS268452">
    <property type="protein sequence ID" value="EFP04035.1"/>
    <property type="molecule type" value="Genomic_DNA"/>
</dbReference>
<accession>E3MKM3</accession>
<name>E3MKM3_CAERE</name>
<reference evidence="2" key="1">
    <citation type="submission" date="2007-07" db="EMBL/GenBank/DDBJ databases">
        <title>PCAP assembly of the Caenorhabditis remanei genome.</title>
        <authorList>
            <consortium name="The Caenorhabditis remanei Sequencing Consortium"/>
            <person name="Wilson R.K."/>
        </authorList>
    </citation>
    <scope>NUCLEOTIDE SEQUENCE [LARGE SCALE GENOMIC DNA]</scope>
    <source>
        <strain evidence="2">PB4641</strain>
    </source>
</reference>
<dbReference type="STRING" id="31234.E3MKM3"/>
<dbReference type="Proteomes" id="UP000008281">
    <property type="component" value="Unassembled WGS sequence"/>
</dbReference>
<dbReference type="InParanoid" id="E3MKM3"/>
<evidence type="ECO:0000256" key="1">
    <source>
        <dbReference type="SAM" id="MobiDB-lite"/>
    </source>
</evidence>
<organism evidence="3">
    <name type="scientific">Caenorhabditis remanei</name>
    <name type="common">Caenorhabditis vulgaris</name>
    <dbReference type="NCBI Taxonomy" id="31234"/>
    <lineage>
        <taxon>Eukaryota</taxon>
        <taxon>Metazoa</taxon>
        <taxon>Ecdysozoa</taxon>
        <taxon>Nematoda</taxon>
        <taxon>Chromadorea</taxon>
        <taxon>Rhabditida</taxon>
        <taxon>Rhabditina</taxon>
        <taxon>Rhabditomorpha</taxon>
        <taxon>Rhabditoidea</taxon>
        <taxon>Rhabditidae</taxon>
        <taxon>Peloderinae</taxon>
        <taxon>Caenorhabditis</taxon>
    </lineage>
</organism>
<protein>
    <submittedName>
        <fullName evidence="2">Uncharacterized protein</fullName>
    </submittedName>
</protein>
<dbReference type="HOGENOM" id="CLU_704457_0_0_1"/>
<dbReference type="eggNOG" id="KOG2129">
    <property type="taxonomic scope" value="Eukaryota"/>
</dbReference>
<sequence length="450" mass="51521">MGSFNKQVDSPVMTGKYAYVFFVFKTLFSGESSFSLSNQSIEHSRSTINANLPFLADLDMLELKNFDNDFTFIRTIGIADLAANPQTVKTYPEFYNFITTHNPSCYDPSSFDGYVMEETLEPPSVEKYRKLFNEMLHLMYFNCHLEHVNKQRKGESSELLDKINTLRLLIDSSVSTAQKVEDDGSEMQKEFREVYPYKSKVDKDTLEECDEPEKVYITDKLKRLQKINSKSNVFWSKKISRRRTASGRKFTKVLKKKFLKKNRKTTTSVVVGTPTVVKNSMQSVTPRNYEGDGHFENLQVESINKENTPVADVTHSRKAAPFRSFTLPKLTYAPYKKNPTRRLINELRQVSADTPSKQIATGLSNLSVSPLLPINQEINHSIFSVYNTYERSPFALVSQPNSSRSGTNSTTENSTNERRQRYAEVARTLSTLNTVHEGYSPDSDSFEYHQ</sequence>
<evidence type="ECO:0000313" key="2">
    <source>
        <dbReference type="EMBL" id="EFP04035.1"/>
    </source>
</evidence>
<feature type="compositionally biased region" description="Low complexity" evidence="1">
    <location>
        <begin position="401"/>
        <end position="414"/>
    </location>
</feature>
<proteinExistence type="predicted"/>
<dbReference type="AlphaFoldDB" id="E3MKM3"/>